<dbReference type="Proteomes" id="UP000224006">
    <property type="component" value="Chromosome II"/>
</dbReference>
<feature type="compositionally biased region" description="Pro residues" evidence="1">
    <location>
        <begin position="450"/>
        <end position="461"/>
    </location>
</feature>
<feature type="region of interest" description="Disordered" evidence="1">
    <location>
        <begin position="1"/>
        <end position="38"/>
    </location>
</feature>
<keyword evidence="3" id="KW-1185">Reference proteome</keyword>
<dbReference type="GeneID" id="40308639"/>
<feature type="region of interest" description="Disordered" evidence="1">
    <location>
        <begin position="279"/>
        <end position="300"/>
    </location>
</feature>
<name>A0A2A9MNE2_BESBE</name>
<dbReference type="KEGG" id="bbes:BESB_036580"/>
<evidence type="ECO:0008006" key="4">
    <source>
        <dbReference type="Google" id="ProtNLM"/>
    </source>
</evidence>
<feature type="compositionally biased region" description="Low complexity" evidence="1">
    <location>
        <begin position="436"/>
        <end position="449"/>
    </location>
</feature>
<evidence type="ECO:0000313" key="3">
    <source>
        <dbReference type="Proteomes" id="UP000224006"/>
    </source>
</evidence>
<accession>A0A2A9MNE2</accession>
<dbReference type="EMBL" id="NWUJ01000002">
    <property type="protein sequence ID" value="PFH37200.1"/>
    <property type="molecule type" value="Genomic_DNA"/>
</dbReference>
<feature type="compositionally biased region" description="Polar residues" evidence="1">
    <location>
        <begin position="464"/>
        <end position="479"/>
    </location>
</feature>
<comment type="caution">
    <text evidence="2">The sequence shown here is derived from an EMBL/GenBank/DDBJ whole genome shotgun (WGS) entry which is preliminary data.</text>
</comment>
<organism evidence="2 3">
    <name type="scientific">Besnoitia besnoiti</name>
    <name type="common">Apicomplexan protozoan</name>
    <dbReference type="NCBI Taxonomy" id="94643"/>
    <lineage>
        <taxon>Eukaryota</taxon>
        <taxon>Sar</taxon>
        <taxon>Alveolata</taxon>
        <taxon>Apicomplexa</taxon>
        <taxon>Conoidasida</taxon>
        <taxon>Coccidia</taxon>
        <taxon>Eucoccidiorida</taxon>
        <taxon>Eimeriorina</taxon>
        <taxon>Sarcocystidae</taxon>
        <taxon>Besnoitia</taxon>
    </lineage>
</organism>
<evidence type="ECO:0000256" key="1">
    <source>
        <dbReference type="SAM" id="MobiDB-lite"/>
    </source>
</evidence>
<protein>
    <recommendedName>
        <fullName evidence="4">KRUF family protein</fullName>
    </recommendedName>
</protein>
<dbReference type="VEuPathDB" id="ToxoDB:BESB_036580"/>
<dbReference type="AlphaFoldDB" id="A0A2A9MNE2"/>
<evidence type="ECO:0000313" key="2">
    <source>
        <dbReference type="EMBL" id="PFH37200.1"/>
    </source>
</evidence>
<feature type="compositionally biased region" description="Polar residues" evidence="1">
    <location>
        <begin position="368"/>
        <end position="382"/>
    </location>
</feature>
<feature type="region of interest" description="Disordered" evidence="1">
    <location>
        <begin position="436"/>
        <end position="524"/>
    </location>
</feature>
<reference evidence="2 3" key="1">
    <citation type="submission" date="2017-09" db="EMBL/GenBank/DDBJ databases">
        <title>Genome sequencing of Besnoitia besnoiti strain Bb-Ger1.</title>
        <authorList>
            <person name="Schares G."/>
            <person name="Venepally P."/>
            <person name="Lorenzi H.A."/>
        </authorList>
    </citation>
    <scope>NUCLEOTIDE SEQUENCE [LARGE SCALE GENOMIC DNA]</scope>
    <source>
        <strain evidence="2 3">Bb-Ger1</strain>
    </source>
</reference>
<feature type="region of interest" description="Disordered" evidence="1">
    <location>
        <begin position="323"/>
        <end position="416"/>
    </location>
</feature>
<dbReference type="STRING" id="94643.A0A2A9MNE2"/>
<sequence length="524" mass="57828">MGATRDESSTTGAVQHHEVRSFDREHAAGGSERLCRPKSGTKHFLPVPRLRSCETPKRWLREKIRKLAALREQWENITEAEFVAREVEQQKVRQHRPNPSPVELEFWSFLAAHNYRTSYFIKHQEIAAIRKSLHDERKKLIDIALRPPTPGCSDTGCTGSVSAALSCSGEGHPTPGNNERAGFSRSTEHLSPDFADMELWRMKAAAREKWDRWRSQNAFVQSEIQRRLKSENPNPDNRTVKAWQVYARRKYRTSAQQALSAVEKRMQQIVAAQQKLESLRCPPPETGNSVALRPRGAGRSRAGPTLPIAHHWALLPIETDATTKSGEQTHSPMRDGHNEGARAGSDARPVDPMGMGPSMPGFAGKPGSANTAELTIKNPSRQDSIKPSVKVTCSKQKPTLSADDPSPQVTHRSRGGAHLPFRKRWSLHMTAASSSLPAAAAAPLPDDNQPLPPQKPPPPPAGNSLEQNTPQPSKTQSQLPAAPPLTRQHLAPPCRNLYSGPTGAPQHSLRGGLSRKSIYGPLYR</sequence>
<dbReference type="RefSeq" id="XP_029221209.1">
    <property type="nucleotide sequence ID" value="XM_029362244.1"/>
</dbReference>
<proteinExistence type="predicted"/>
<gene>
    <name evidence="2" type="ORF">BESB_036580</name>
</gene>
<feature type="compositionally biased region" description="Basic and acidic residues" evidence="1">
    <location>
        <begin position="15"/>
        <end position="27"/>
    </location>
</feature>